<protein>
    <recommendedName>
        <fullName evidence="7">Transmembrane protein</fullName>
    </recommendedName>
</protein>
<dbReference type="Proteomes" id="UP000322983">
    <property type="component" value="Chromosome"/>
</dbReference>
<gene>
    <name evidence="3" type="ORF">IC006_0447</name>
    <name evidence="4" type="ORF">IC007_0417</name>
</gene>
<accession>A0A510DSK8</accession>
<evidence type="ECO:0008006" key="7">
    <source>
        <dbReference type="Google" id="ProtNLM"/>
    </source>
</evidence>
<name>A0A510E0B7_9CREN</name>
<dbReference type="KEGG" id="step:IC006_0447"/>
<evidence type="ECO:0000313" key="4">
    <source>
        <dbReference type="EMBL" id="BBG25912.1"/>
    </source>
</evidence>
<evidence type="ECO:0000313" key="6">
    <source>
        <dbReference type="Proteomes" id="UP000325030"/>
    </source>
</evidence>
<keyword evidence="5" id="KW-1185">Reference proteome</keyword>
<dbReference type="Proteomes" id="UP000325030">
    <property type="component" value="Chromosome"/>
</dbReference>
<feature type="transmembrane region" description="Helical" evidence="2">
    <location>
        <begin position="185"/>
        <end position="211"/>
    </location>
</feature>
<dbReference type="EMBL" id="AP018930">
    <property type="protein sequence ID" value="BBG25912.1"/>
    <property type="molecule type" value="Genomic_DNA"/>
</dbReference>
<evidence type="ECO:0000256" key="1">
    <source>
        <dbReference type="SAM" id="MobiDB-lite"/>
    </source>
</evidence>
<feature type="region of interest" description="Disordered" evidence="1">
    <location>
        <begin position="151"/>
        <end position="170"/>
    </location>
</feature>
<evidence type="ECO:0000256" key="2">
    <source>
        <dbReference type="SAM" id="Phobius"/>
    </source>
</evidence>
<dbReference type="AlphaFoldDB" id="A0A510E0B7"/>
<reference evidence="6" key="1">
    <citation type="submission" date="2018-09" db="EMBL/GenBank/DDBJ databases">
        <title>Complete Genome Sequencing of Sulfolobus sp. JCM 16834.</title>
        <authorList>
            <person name="Kato S."/>
            <person name="Itoh T."/>
            <person name="Ohkuma M."/>
        </authorList>
    </citation>
    <scope>NUCLEOTIDE SEQUENCE [LARGE SCALE GENOMIC DNA]</scope>
    <source>
        <strain evidence="6">IC-007</strain>
    </source>
</reference>
<keyword evidence="2" id="KW-1133">Transmembrane helix</keyword>
<dbReference type="STRING" id="1294262.GCA_001316085_02677"/>
<sequence>MRWIVLNEVLHVNPCLDNTNGITHSSEGSGCGDGRWTQLVVRWKEPRLSVRLPLRYATSNLDEMKSGKHSGGGTLPAADFSSIPGAEVSRLKGEYLKPHANELAKTEGDGKRREKVNELRVGGPEVKADAVHCISEDRNERTLGGEVSPHVRANEAGHQPHAEQDTRGTSRLMRRKLPFPTPSSFFLLSCRVVSCLSLFFVFFLSLCFFLISLSRSLKR</sequence>
<proteinExistence type="predicted"/>
<reference evidence="4 5" key="2">
    <citation type="journal article" date="2020" name="Int. J. Syst. Evol. Microbiol.">
        <title>Sulfuracidifex tepidarius gen. nov., sp. nov. and transfer of Sulfolobus metallicus Huber and Stetter 1992 to the genus Sulfuracidifex as Sulfuracidifex metallicus comb. nov.</title>
        <authorList>
            <person name="Itoh T."/>
            <person name="Miura T."/>
            <person name="Sakai H.D."/>
            <person name="Kato S."/>
            <person name="Ohkuma M."/>
            <person name="Takashina T."/>
        </authorList>
    </citation>
    <scope>NUCLEOTIDE SEQUENCE</scope>
    <source>
        <strain evidence="3 5">IC-006</strain>
        <strain evidence="4">IC-007</strain>
    </source>
</reference>
<keyword evidence="2" id="KW-0812">Transmembrane</keyword>
<evidence type="ECO:0000313" key="3">
    <source>
        <dbReference type="EMBL" id="BBG23163.1"/>
    </source>
</evidence>
<accession>A0A510E0B7</accession>
<feature type="compositionally biased region" description="Basic and acidic residues" evidence="1">
    <location>
        <begin position="152"/>
        <end position="168"/>
    </location>
</feature>
<organism evidence="4 6">
    <name type="scientific">Sulfuracidifex tepidarius</name>
    <dbReference type="NCBI Taxonomy" id="1294262"/>
    <lineage>
        <taxon>Archaea</taxon>
        <taxon>Thermoproteota</taxon>
        <taxon>Thermoprotei</taxon>
        <taxon>Sulfolobales</taxon>
        <taxon>Sulfolobaceae</taxon>
        <taxon>Sulfuracidifex</taxon>
    </lineage>
</organism>
<evidence type="ECO:0000313" key="5">
    <source>
        <dbReference type="Proteomes" id="UP000322983"/>
    </source>
</evidence>
<dbReference type="EMBL" id="AP018929">
    <property type="protein sequence ID" value="BBG23163.1"/>
    <property type="molecule type" value="Genomic_DNA"/>
</dbReference>
<keyword evidence="2" id="KW-0472">Membrane</keyword>